<dbReference type="Proteomes" id="UP000499080">
    <property type="component" value="Unassembled WGS sequence"/>
</dbReference>
<dbReference type="InterPro" id="IPR002156">
    <property type="entry name" value="RNaseH_domain"/>
</dbReference>
<reference evidence="2 3" key="1">
    <citation type="journal article" date="2019" name="Sci. Rep.">
        <title>Orb-weaving spider Araneus ventricosus genome elucidates the spidroin gene catalogue.</title>
        <authorList>
            <person name="Kono N."/>
            <person name="Nakamura H."/>
            <person name="Ohtoshi R."/>
            <person name="Moran D.A.P."/>
            <person name="Shinohara A."/>
            <person name="Yoshida Y."/>
            <person name="Fujiwara M."/>
            <person name="Mori M."/>
            <person name="Tomita M."/>
            <person name="Arakawa K."/>
        </authorList>
    </citation>
    <scope>NUCLEOTIDE SEQUENCE [LARGE SCALE GENOMIC DNA]</scope>
</reference>
<keyword evidence="3" id="KW-1185">Reference proteome</keyword>
<dbReference type="InterPro" id="IPR036397">
    <property type="entry name" value="RNaseH_sf"/>
</dbReference>
<dbReference type="GO" id="GO:0003676">
    <property type="term" value="F:nucleic acid binding"/>
    <property type="evidence" value="ECO:0007669"/>
    <property type="project" value="InterPro"/>
</dbReference>
<dbReference type="EMBL" id="BGPR01008897">
    <property type="protein sequence ID" value="GBN36752.1"/>
    <property type="molecule type" value="Genomic_DNA"/>
</dbReference>
<gene>
    <name evidence="2" type="ORF">AVEN_29508_1</name>
</gene>
<proteinExistence type="predicted"/>
<sequence length="96" mass="10997">MGSQNELVNIHSDSQFSIEAIKSVEPKSEFVKKIKEKIYGSRRLVSLTWVKAHAGNPSNERADRQAKLVTTMGQYLDLPVPYSYAKLKIKHFIIYE</sequence>
<organism evidence="2 3">
    <name type="scientific">Araneus ventricosus</name>
    <name type="common">Orbweaver spider</name>
    <name type="synonym">Epeira ventricosa</name>
    <dbReference type="NCBI Taxonomy" id="182803"/>
    <lineage>
        <taxon>Eukaryota</taxon>
        <taxon>Metazoa</taxon>
        <taxon>Ecdysozoa</taxon>
        <taxon>Arthropoda</taxon>
        <taxon>Chelicerata</taxon>
        <taxon>Arachnida</taxon>
        <taxon>Araneae</taxon>
        <taxon>Araneomorphae</taxon>
        <taxon>Entelegynae</taxon>
        <taxon>Araneoidea</taxon>
        <taxon>Araneidae</taxon>
        <taxon>Araneus</taxon>
    </lineage>
</organism>
<dbReference type="SUPFAM" id="SSF53098">
    <property type="entry name" value="Ribonuclease H-like"/>
    <property type="match status" value="1"/>
</dbReference>
<dbReference type="GO" id="GO:0004523">
    <property type="term" value="F:RNA-DNA hybrid ribonuclease activity"/>
    <property type="evidence" value="ECO:0007669"/>
    <property type="project" value="InterPro"/>
</dbReference>
<name>A0A4Y2NCW1_ARAVE</name>
<dbReference type="Pfam" id="PF00075">
    <property type="entry name" value="RNase_H"/>
    <property type="match status" value="1"/>
</dbReference>
<comment type="caution">
    <text evidence="2">The sequence shown here is derived from an EMBL/GenBank/DDBJ whole genome shotgun (WGS) entry which is preliminary data.</text>
</comment>
<accession>A0A4Y2NCW1</accession>
<dbReference type="AlphaFoldDB" id="A0A4Y2NCW1"/>
<feature type="domain" description="RNase H type-1" evidence="1">
    <location>
        <begin position="1"/>
        <end position="71"/>
    </location>
</feature>
<evidence type="ECO:0000259" key="1">
    <source>
        <dbReference type="PROSITE" id="PS50879"/>
    </source>
</evidence>
<dbReference type="Gene3D" id="3.30.420.10">
    <property type="entry name" value="Ribonuclease H-like superfamily/Ribonuclease H"/>
    <property type="match status" value="1"/>
</dbReference>
<dbReference type="InterPro" id="IPR012337">
    <property type="entry name" value="RNaseH-like_sf"/>
</dbReference>
<protein>
    <recommendedName>
        <fullName evidence="1">RNase H type-1 domain-containing protein</fullName>
    </recommendedName>
</protein>
<dbReference type="OrthoDB" id="6437659at2759"/>
<dbReference type="PROSITE" id="PS50879">
    <property type="entry name" value="RNASE_H_1"/>
    <property type="match status" value="1"/>
</dbReference>
<evidence type="ECO:0000313" key="2">
    <source>
        <dbReference type="EMBL" id="GBN36752.1"/>
    </source>
</evidence>
<evidence type="ECO:0000313" key="3">
    <source>
        <dbReference type="Proteomes" id="UP000499080"/>
    </source>
</evidence>